<dbReference type="Proteomes" id="UP000541558">
    <property type="component" value="Unassembled WGS sequence"/>
</dbReference>
<evidence type="ECO:0000313" key="4">
    <source>
        <dbReference type="Proteomes" id="UP000541558"/>
    </source>
</evidence>
<feature type="compositionally biased region" description="Polar residues" evidence="2">
    <location>
        <begin position="198"/>
        <end position="209"/>
    </location>
</feature>
<name>A0A8H5C3C0_9AGAR</name>
<keyword evidence="1" id="KW-0175">Coiled coil</keyword>
<proteinExistence type="predicted"/>
<feature type="compositionally biased region" description="Basic residues" evidence="2">
    <location>
        <begin position="266"/>
        <end position="280"/>
    </location>
</feature>
<dbReference type="EMBL" id="JAACJK010000109">
    <property type="protein sequence ID" value="KAF5333398.1"/>
    <property type="molecule type" value="Genomic_DNA"/>
</dbReference>
<feature type="compositionally biased region" description="Low complexity" evidence="2">
    <location>
        <begin position="210"/>
        <end position="227"/>
    </location>
</feature>
<dbReference type="OrthoDB" id="3358418at2759"/>
<organism evidence="3 4">
    <name type="scientific">Ephemerocybe angulata</name>
    <dbReference type="NCBI Taxonomy" id="980116"/>
    <lineage>
        <taxon>Eukaryota</taxon>
        <taxon>Fungi</taxon>
        <taxon>Dikarya</taxon>
        <taxon>Basidiomycota</taxon>
        <taxon>Agaricomycotina</taxon>
        <taxon>Agaricomycetes</taxon>
        <taxon>Agaricomycetidae</taxon>
        <taxon>Agaricales</taxon>
        <taxon>Agaricineae</taxon>
        <taxon>Psathyrellaceae</taxon>
        <taxon>Ephemerocybe</taxon>
    </lineage>
</organism>
<feature type="compositionally biased region" description="Basic residues" evidence="2">
    <location>
        <begin position="489"/>
        <end position="499"/>
    </location>
</feature>
<feature type="coiled-coil region" evidence="1">
    <location>
        <begin position="102"/>
        <end position="137"/>
    </location>
</feature>
<gene>
    <name evidence="3" type="ORF">D9611_002191</name>
</gene>
<evidence type="ECO:0000313" key="3">
    <source>
        <dbReference type="EMBL" id="KAF5333398.1"/>
    </source>
</evidence>
<dbReference type="AlphaFoldDB" id="A0A8H5C3C0"/>
<keyword evidence="4" id="KW-1185">Reference proteome</keyword>
<feature type="region of interest" description="Disordered" evidence="2">
    <location>
        <begin position="486"/>
        <end position="506"/>
    </location>
</feature>
<accession>A0A8H5C3C0</accession>
<evidence type="ECO:0000256" key="1">
    <source>
        <dbReference type="SAM" id="Coils"/>
    </source>
</evidence>
<protein>
    <submittedName>
        <fullName evidence="3">Uncharacterized protein</fullName>
    </submittedName>
</protein>
<feature type="region of interest" description="Disordered" evidence="2">
    <location>
        <begin position="172"/>
        <end position="280"/>
    </location>
</feature>
<reference evidence="3 4" key="1">
    <citation type="journal article" date="2020" name="ISME J.">
        <title>Uncovering the hidden diversity of litter-decomposition mechanisms in mushroom-forming fungi.</title>
        <authorList>
            <person name="Floudas D."/>
            <person name="Bentzer J."/>
            <person name="Ahren D."/>
            <person name="Johansson T."/>
            <person name="Persson P."/>
            <person name="Tunlid A."/>
        </authorList>
    </citation>
    <scope>NUCLEOTIDE SEQUENCE [LARGE SCALE GENOMIC DNA]</scope>
    <source>
        <strain evidence="3 4">CBS 175.51</strain>
    </source>
</reference>
<evidence type="ECO:0000256" key="2">
    <source>
        <dbReference type="SAM" id="MobiDB-lite"/>
    </source>
</evidence>
<sequence>MSSSELSDALNPYAFRRPSLAGSEHQVVLQNTAYMPQRSELDVAISEPHLRSQHAQQSYDLTKRRPSQVEGLSMVNPPSLQEVLRTFYLREREAQDLERQRRSEWEKAIEDAASKRQQAADRKLEEMSREIDYLRAALHASQEMVAQVTGFTMPLSNLPPCPPPTATMLPHYQSSSSTDVDEKMAFGPAHPGYFGSMARSSPATSDTQYTPATTPESQTASSASPETSPSPPALQMQLKKRRGRSSSSATPSSRDSDRSCDSSQSRVHRPPRKRANHHDKRCLTIQHAMRAHFWQMLQVNCDDRLPDSHCEAETLNPHEPIRFVWDKTTKQSVHNHRMKNRVLADIKENRNLYRNVPTKDFGKKTLDAAFEQCFTTFRQKYRAQNDDAVALQAKKREDAKARKARHVSRRKMKLSNRAESRLKLPEFQDVMFDPALSIECVSSEESDFEEQGGRSTNTLLTRGYAWRSSRLLRFYYMLDQEELSDKSTKPKRGVGKRNRICGPPKEGDLLPPKGVARWMISRRWLKVNRVAYPDLPQALDSIVVDTPQGDDNWFRVLRLGDETEVSDEDGLPSPVNEPSLENYTFPQMPSMAIHPEFRSTSSSLEFALLHGH</sequence>
<comment type="caution">
    <text evidence="3">The sequence shown here is derived from an EMBL/GenBank/DDBJ whole genome shotgun (WGS) entry which is preliminary data.</text>
</comment>